<dbReference type="EC" id="2.4.-.-" evidence="2"/>
<comment type="caution">
    <text evidence="2">The sequence shown here is derived from an EMBL/GenBank/DDBJ whole genome shotgun (WGS) entry which is preliminary data.</text>
</comment>
<proteinExistence type="predicted"/>
<dbReference type="InterPro" id="IPR050194">
    <property type="entry name" value="Glycosyltransferase_grp1"/>
</dbReference>
<keyword evidence="2" id="KW-0808">Transferase</keyword>
<dbReference type="InterPro" id="IPR028098">
    <property type="entry name" value="Glyco_trans_4-like_N"/>
</dbReference>
<protein>
    <submittedName>
        <fullName evidence="2">Glycosyltransferase</fullName>
        <ecNumber evidence="2">2.4.-.-</ecNumber>
    </submittedName>
</protein>
<evidence type="ECO:0000313" key="2">
    <source>
        <dbReference type="EMBL" id="MFD0983583.1"/>
    </source>
</evidence>
<dbReference type="Gene3D" id="3.40.50.2000">
    <property type="entry name" value="Glycogen Phosphorylase B"/>
    <property type="match status" value="2"/>
</dbReference>
<name>A0ABW3J1K0_9FLAO</name>
<keyword evidence="2" id="KW-0328">Glycosyltransferase</keyword>
<accession>A0ABW3J1K0</accession>
<dbReference type="EMBL" id="JBHTIZ010000011">
    <property type="protein sequence ID" value="MFD0983583.1"/>
    <property type="molecule type" value="Genomic_DNA"/>
</dbReference>
<dbReference type="PANTHER" id="PTHR45947:SF3">
    <property type="entry name" value="SULFOQUINOVOSYL TRANSFERASE SQD2"/>
    <property type="match status" value="1"/>
</dbReference>
<dbReference type="SUPFAM" id="SSF53756">
    <property type="entry name" value="UDP-Glycosyltransferase/glycogen phosphorylase"/>
    <property type="match status" value="1"/>
</dbReference>
<evidence type="ECO:0000313" key="3">
    <source>
        <dbReference type="Proteomes" id="UP001597051"/>
    </source>
</evidence>
<dbReference type="Proteomes" id="UP001597051">
    <property type="component" value="Unassembled WGS sequence"/>
</dbReference>
<dbReference type="CDD" id="cd03811">
    <property type="entry name" value="GT4_GT28_WabH-like"/>
    <property type="match status" value="1"/>
</dbReference>
<sequence>MIVFQLIQKPQKRGAEIFAAQLSEKLQKLGHRVVLISLFEGVCDLPFSGEIIHLNRPLSKRWFDISGWKKLAQLVKEYKPDLVQCNAGDTLKFAVLSKLIFGWKSSIVARNASTVSGYIKSNSTRKINEFLYSKTDAIISVSEYSKKDLNQLFPATKNKTTVIPIGVENQIIHKVDWKEAENSSFNIIHVGGFTFEKNHKGLLNIWKLFLKEQPDANLHLFGDGPLRQEMENLVTLDGLQSSVIFYGWVANPLDYIAKADVLVLPSIIEGLPGVLLEAMFCKTIVVANNVGGISEIIQSNETGFLAEKGDEREFASLMKNAIDLNTNAITNKAYNLVEEHFSNDYIAQQFEKTYLKISNGKN</sequence>
<dbReference type="GO" id="GO:0016757">
    <property type="term" value="F:glycosyltransferase activity"/>
    <property type="evidence" value="ECO:0007669"/>
    <property type="project" value="UniProtKB-KW"/>
</dbReference>
<evidence type="ECO:0000259" key="1">
    <source>
        <dbReference type="Pfam" id="PF13439"/>
    </source>
</evidence>
<dbReference type="PANTHER" id="PTHR45947">
    <property type="entry name" value="SULFOQUINOVOSYL TRANSFERASE SQD2"/>
    <property type="match status" value="1"/>
</dbReference>
<keyword evidence="3" id="KW-1185">Reference proteome</keyword>
<gene>
    <name evidence="2" type="ORF">ACFQ0S_03740</name>
</gene>
<dbReference type="Pfam" id="PF13692">
    <property type="entry name" value="Glyco_trans_1_4"/>
    <property type="match status" value="1"/>
</dbReference>
<feature type="domain" description="Glycosyltransferase subfamily 4-like N-terminal" evidence="1">
    <location>
        <begin position="14"/>
        <end position="168"/>
    </location>
</feature>
<reference evidence="3" key="1">
    <citation type="journal article" date="2019" name="Int. J. Syst. Evol. Microbiol.">
        <title>The Global Catalogue of Microorganisms (GCM) 10K type strain sequencing project: providing services to taxonomists for standard genome sequencing and annotation.</title>
        <authorList>
            <consortium name="The Broad Institute Genomics Platform"/>
            <consortium name="The Broad Institute Genome Sequencing Center for Infectious Disease"/>
            <person name="Wu L."/>
            <person name="Ma J."/>
        </authorList>
    </citation>
    <scope>NUCLEOTIDE SEQUENCE [LARGE SCALE GENOMIC DNA]</scope>
    <source>
        <strain evidence="3">CECT 7649</strain>
    </source>
</reference>
<organism evidence="2 3">
    <name type="scientific">Flavobacterium myungsuense</name>
    <dbReference type="NCBI Taxonomy" id="651823"/>
    <lineage>
        <taxon>Bacteria</taxon>
        <taxon>Pseudomonadati</taxon>
        <taxon>Bacteroidota</taxon>
        <taxon>Flavobacteriia</taxon>
        <taxon>Flavobacteriales</taxon>
        <taxon>Flavobacteriaceae</taxon>
        <taxon>Flavobacterium</taxon>
    </lineage>
</organism>
<dbReference type="Pfam" id="PF13439">
    <property type="entry name" value="Glyco_transf_4"/>
    <property type="match status" value="1"/>
</dbReference>
<dbReference type="RefSeq" id="WP_379754046.1">
    <property type="nucleotide sequence ID" value="NZ_JBHSYB010000012.1"/>
</dbReference>